<dbReference type="PANTHER" id="PTHR30344:SF1">
    <property type="entry name" value="6-PHOSPHOGLUCONOLACTONASE"/>
    <property type="match status" value="1"/>
</dbReference>
<keyword evidence="3" id="KW-0378">Hydrolase</keyword>
<gene>
    <name evidence="3" type="primary">pgl</name>
    <name evidence="3" type="ORF">SOCE836_081440</name>
</gene>
<evidence type="ECO:0000313" key="3">
    <source>
        <dbReference type="EMBL" id="AUX35942.1"/>
    </source>
</evidence>
<dbReference type="AlphaFoldDB" id="A0A4V0NHA0"/>
<sequence length="404" mass="42729">MNALGYAATGIGIEPSCGPLPGFLLRPLGARRRVAGVAFAGGLGSDRRRSSPPCLLTLAESPFTAMTQAATYVYVSNAESRAISVLRLGTADGSLSPVQTVGVDGQAGPLAISPDRRFLYVALRSEPYAVQSFALDAASGHLKPVSAAPLPDSMAHIVTDRSGRTLFGASYHGHKITISPLDSDGAVRAPAAVLPAGRHPHATLVDPSNRYVFVSALGSDAVLQWRFDAATGQLTPNDPAALPVHPLAGPRHLVFSPDGRFVYLLNELDATVELLAFDAERGTLSAVQRLSTLPEGFSGKPWAADLHLTPDGRFLYTSERTSSTLAGFSVDAQTGRLTFVSRSPTEQQPRAFQIDPSGRWLVAAGQLSHAVRVHAIDRASGRLTASTPYPVGQNPLWVEILSFP</sequence>
<dbReference type="EC" id="3.1.1.31" evidence="3"/>
<dbReference type="InterPro" id="IPR019405">
    <property type="entry name" value="Lactonase_7-beta_prop"/>
</dbReference>
<evidence type="ECO:0000256" key="2">
    <source>
        <dbReference type="ARBA" id="ARBA00022526"/>
    </source>
</evidence>
<evidence type="ECO:0000256" key="1">
    <source>
        <dbReference type="ARBA" id="ARBA00005564"/>
    </source>
</evidence>
<organism evidence="3 4">
    <name type="scientific">Sorangium cellulosum</name>
    <name type="common">Polyangium cellulosum</name>
    <dbReference type="NCBI Taxonomy" id="56"/>
    <lineage>
        <taxon>Bacteria</taxon>
        <taxon>Pseudomonadati</taxon>
        <taxon>Myxococcota</taxon>
        <taxon>Polyangia</taxon>
        <taxon>Polyangiales</taxon>
        <taxon>Polyangiaceae</taxon>
        <taxon>Sorangium</taxon>
    </lineage>
</organism>
<evidence type="ECO:0000313" key="4">
    <source>
        <dbReference type="Proteomes" id="UP000295497"/>
    </source>
</evidence>
<dbReference type="RefSeq" id="WP_237245707.1">
    <property type="nucleotide sequence ID" value="NZ_CP012672.1"/>
</dbReference>
<dbReference type="Gene3D" id="2.130.10.10">
    <property type="entry name" value="YVTN repeat-like/Quinoprotein amine dehydrogenase"/>
    <property type="match status" value="1"/>
</dbReference>
<dbReference type="PANTHER" id="PTHR30344">
    <property type="entry name" value="6-PHOSPHOGLUCONOLACTONASE-RELATED"/>
    <property type="match status" value="1"/>
</dbReference>
<dbReference type="SUPFAM" id="SSF50974">
    <property type="entry name" value="Nitrous oxide reductase, N-terminal domain"/>
    <property type="match status" value="2"/>
</dbReference>
<dbReference type="EMBL" id="CP012672">
    <property type="protein sequence ID" value="AUX35942.1"/>
    <property type="molecule type" value="Genomic_DNA"/>
</dbReference>
<dbReference type="GO" id="GO:0005829">
    <property type="term" value="C:cytosol"/>
    <property type="evidence" value="ECO:0007669"/>
    <property type="project" value="TreeGrafter"/>
</dbReference>
<proteinExistence type="inferred from homology"/>
<accession>A0A4V0NHA0</accession>
<reference evidence="3 4" key="1">
    <citation type="submission" date="2015-09" db="EMBL/GenBank/DDBJ databases">
        <title>Sorangium comparison.</title>
        <authorList>
            <person name="Zaburannyi N."/>
            <person name="Bunk B."/>
            <person name="Overmann J."/>
            <person name="Mueller R."/>
        </authorList>
    </citation>
    <scope>NUCLEOTIDE SEQUENCE [LARGE SCALE GENOMIC DNA]</scope>
    <source>
        <strain evidence="3 4">So ce836</strain>
    </source>
</reference>
<dbReference type="GO" id="GO:0006006">
    <property type="term" value="P:glucose metabolic process"/>
    <property type="evidence" value="ECO:0007669"/>
    <property type="project" value="UniProtKB-KW"/>
</dbReference>
<dbReference type="InterPro" id="IPR015943">
    <property type="entry name" value="WD40/YVTN_repeat-like_dom_sf"/>
</dbReference>
<comment type="similarity">
    <text evidence="1">Belongs to the cycloisomerase 2 family.</text>
</comment>
<dbReference type="InterPro" id="IPR050282">
    <property type="entry name" value="Cycloisomerase_2"/>
</dbReference>
<dbReference type="Proteomes" id="UP000295497">
    <property type="component" value="Chromosome"/>
</dbReference>
<keyword evidence="2" id="KW-0119">Carbohydrate metabolism</keyword>
<keyword evidence="2" id="KW-0313">Glucose metabolism</keyword>
<name>A0A4V0NHA0_SORCE</name>
<dbReference type="InterPro" id="IPR011045">
    <property type="entry name" value="N2O_reductase_N"/>
</dbReference>
<dbReference type="GO" id="GO:0017057">
    <property type="term" value="F:6-phosphogluconolactonase activity"/>
    <property type="evidence" value="ECO:0007669"/>
    <property type="project" value="UniProtKB-EC"/>
</dbReference>
<dbReference type="Pfam" id="PF10282">
    <property type="entry name" value="Lactonase"/>
    <property type="match status" value="1"/>
</dbReference>
<protein>
    <submittedName>
        <fullName evidence="3">6-phosphogluconolactonase</fullName>
        <ecNumber evidence="3">3.1.1.31</ecNumber>
    </submittedName>
</protein>